<proteinExistence type="predicted"/>
<dbReference type="Proteomes" id="UP001564626">
    <property type="component" value="Unassembled WGS sequence"/>
</dbReference>
<organism evidence="1 2">
    <name type="scientific">Saccharopolyspora cebuensis</name>
    <dbReference type="NCBI Taxonomy" id="418759"/>
    <lineage>
        <taxon>Bacteria</taxon>
        <taxon>Bacillati</taxon>
        <taxon>Actinomycetota</taxon>
        <taxon>Actinomycetes</taxon>
        <taxon>Pseudonocardiales</taxon>
        <taxon>Pseudonocardiaceae</taxon>
        <taxon>Saccharopolyspora</taxon>
    </lineage>
</organism>
<reference evidence="1 2" key="1">
    <citation type="submission" date="2024-08" db="EMBL/GenBank/DDBJ databases">
        <title>Genome mining of Saccharopolyspora cebuensis PGLac3 from Nigerian medicinal plant.</title>
        <authorList>
            <person name="Ezeobiora C.E."/>
            <person name="Igbokwe N.H."/>
            <person name="Amin D.H."/>
            <person name="Mendie U.E."/>
        </authorList>
    </citation>
    <scope>NUCLEOTIDE SEQUENCE [LARGE SCALE GENOMIC DNA]</scope>
    <source>
        <strain evidence="1 2">PGLac3</strain>
    </source>
</reference>
<accession>A0ABV4CJ16</accession>
<comment type="caution">
    <text evidence="1">The sequence shown here is derived from an EMBL/GenBank/DDBJ whole genome shotgun (WGS) entry which is preliminary data.</text>
</comment>
<dbReference type="EMBL" id="JBGEHV010000031">
    <property type="protein sequence ID" value="MEY8041090.1"/>
    <property type="molecule type" value="Genomic_DNA"/>
</dbReference>
<protein>
    <submittedName>
        <fullName evidence="1">Uncharacterized protein</fullName>
    </submittedName>
</protein>
<evidence type="ECO:0000313" key="2">
    <source>
        <dbReference type="Proteomes" id="UP001564626"/>
    </source>
</evidence>
<evidence type="ECO:0000313" key="1">
    <source>
        <dbReference type="EMBL" id="MEY8041090.1"/>
    </source>
</evidence>
<sequence>MSAGWWAAGLAVAGVAAVCASRYFASGRHGGAGAGATSAWWLIEQHRTTGSAPAPVRTSWSGNLAEALAEAVAEAPTEVLPKVPDLPPSSFVRDPASLQRLLDGLRAL</sequence>
<gene>
    <name evidence="1" type="ORF">AB8O55_16900</name>
</gene>
<dbReference type="RefSeq" id="WP_345359975.1">
    <property type="nucleotide sequence ID" value="NZ_BAABII010000004.1"/>
</dbReference>
<keyword evidence="2" id="KW-1185">Reference proteome</keyword>
<name>A0ABV4CJ16_9PSEU</name>